<name>A0A433A249_9FUNG</name>
<comment type="caution">
    <text evidence="2">The sequence shown here is derived from an EMBL/GenBank/DDBJ whole genome shotgun (WGS) entry which is preliminary data.</text>
</comment>
<reference evidence="2 3" key="1">
    <citation type="journal article" date="2018" name="New Phytol.">
        <title>Phylogenomics of Endogonaceae and evolution of mycorrhizas within Mucoromycota.</title>
        <authorList>
            <person name="Chang Y."/>
            <person name="Desiro A."/>
            <person name="Na H."/>
            <person name="Sandor L."/>
            <person name="Lipzen A."/>
            <person name="Clum A."/>
            <person name="Barry K."/>
            <person name="Grigoriev I.V."/>
            <person name="Martin F.M."/>
            <person name="Stajich J.E."/>
            <person name="Smith M.E."/>
            <person name="Bonito G."/>
            <person name="Spatafora J.W."/>
        </authorList>
    </citation>
    <scope>NUCLEOTIDE SEQUENCE [LARGE SCALE GENOMIC DNA]</scope>
    <source>
        <strain evidence="2 3">GMNB39</strain>
    </source>
</reference>
<keyword evidence="3" id="KW-1185">Reference proteome</keyword>
<gene>
    <name evidence="2" type="ORF">BC936DRAFT_141492</name>
</gene>
<proteinExistence type="predicted"/>
<evidence type="ECO:0000313" key="2">
    <source>
        <dbReference type="EMBL" id="RUO96756.1"/>
    </source>
</evidence>
<feature type="region of interest" description="Disordered" evidence="1">
    <location>
        <begin position="108"/>
        <end position="127"/>
    </location>
</feature>
<protein>
    <submittedName>
        <fullName evidence="2">Uncharacterized protein</fullName>
    </submittedName>
</protein>
<accession>A0A433A249</accession>
<sequence length="203" mass="22764">MNPQETHFRSFIQLDGFAHLCFIPQHNPELEPPRHHPPPPIFRGHLIVATGSRSESYGLLGTPLLPDVHPPSHIPHLCCLEKTLYYKVVVKDYDSDKQHSLDFVRRLGGGEDDAGGLTTEDEEHDNRGQELSFVASKLKGGMEARRHCEKYFPEVIKAYTEKEGADDRNGTEDEEFGAVVCMGKMDVRIGIDVGGSIRDPIDF</sequence>
<evidence type="ECO:0000313" key="3">
    <source>
        <dbReference type="Proteomes" id="UP000268093"/>
    </source>
</evidence>
<dbReference type="Proteomes" id="UP000268093">
    <property type="component" value="Unassembled WGS sequence"/>
</dbReference>
<dbReference type="EMBL" id="RBNI01019801">
    <property type="protein sequence ID" value="RUO96756.1"/>
    <property type="molecule type" value="Genomic_DNA"/>
</dbReference>
<dbReference type="AlphaFoldDB" id="A0A433A249"/>
<evidence type="ECO:0000256" key="1">
    <source>
        <dbReference type="SAM" id="MobiDB-lite"/>
    </source>
</evidence>
<dbReference type="OrthoDB" id="5544218at2759"/>
<feature type="compositionally biased region" description="Acidic residues" evidence="1">
    <location>
        <begin position="110"/>
        <end position="123"/>
    </location>
</feature>
<organism evidence="2 3">
    <name type="scientific">Jimgerdemannia flammicorona</name>
    <dbReference type="NCBI Taxonomy" id="994334"/>
    <lineage>
        <taxon>Eukaryota</taxon>
        <taxon>Fungi</taxon>
        <taxon>Fungi incertae sedis</taxon>
        <taxon>Mucoromycota</taxon>
        <taxon>Mucoromycotina</taxon>
        <taxon>Endogonomycetes</taxon>
        <taxon>Endogonales</taxon>
        <taxon>Endogonaceae</taxon>
        <taxon>Jimgerdemannia</taxon>
    </lineage>
</organism>